<dbReference type="EMBL" id="KY523104">
    <property type="protein sequence ID" value="QKU35383.1"/>
    <property type="molecule type" value="Genomic_DNA"/>
</dbReference>
<reference evidence="1" key="2">
    <citation type="journal article" date="2018" name="Nat. Commun.">
        <title>Tailed giant Tupanvirus possesses the most complete translational apparatus of the known virosphere.</title>
        <authorList>
            <person name="Abrahao J."/>
            <person name="Silva L."/>
            <person name="Silva L.S."/>
            <person name="Khalil J.Y.B."/>
            <person name="Rodrigues R."/>
            <person name="Arantes T."/>
            <person name="Assis F."/>
            <person name="Boratto P."/>
            <person name="Andrade M."/>
            <person name="Kroon E.G."/>
            <person name="Ribeiro B."/>
            <person name="Bergier I."/>
            <person name="Seligmann H."/>
            <person name="Ghigo E."/>
            <person name="Colson P."/>
            <person name="Levasseur A."/>
            <person name="Kroemer G."/>
            <person name="Raoult D."/>
            <person name="La Scola B."/>
        </authorList>
    </citation>
    <scope>NUCLEOTIDE SEQUENCE [LARGE SCALE GENOMIC DNA]</scope>
    <source>
        <strain evidence="1">Soda lake</strain>
    </source>
</reference>
<evidence type="ECO:0000313" key="1">
    <source>
        <dbReference type="EMBL" id="QKU35383.1"/>
    </source>
</evidence>
<sequence>MRRSEMRGGADEYKINDVLGPNFVLFANMLKGGDLKNFTFDKYGRGLTTTSTTAANLPKPNDIHYDFVGYLMAAAAAFRQIENPDVGKATTASKYAGNIYAMVDELVSGKATSGIINPPQTDFGFAQLPFHEHGTVKYLVPGFNLLPYVNTVYPNHSTTAANGLVNAVRYLYHFISLLKLDGLDARDVMILLRADNLGFMGYINQIVDTLAGSVYFTEQSPLPTTPEGRSIIRDGVLNGLTAVAVQIINEFRNLPTVTGVIPVPIDQITAGIDTAPKLIKFFEAIGVPEGGTPGTDDYATLLGTALAEDNLYDIVTHDEWVGTNVDKTIVPDDLAKAYLRNGVYNPVYVDGNYVETSIDTKNLSTDQKTLFADANLMRGGRDNDRYRNKNDNRFRNWDNNSRRDDNMRGGGGPGALILFGGPTGGGKAISFPFLYGPRTETATSKRYLITQEQPDAAGAAPAVGGKTYIVNPELVKTIYDAGNNKTIVPRIAAFGTPNDNGVRVVLLSLLDFILTNRLNDWPATAARSNDILNQMRTDLQNYTTVANRIRRIPTNVEAVIAKFRDHFVTEFTRATYKNFNIDPTGKLGVRPPAVPAPTGVTKSNLTDDTVWNFYDQVASTNETFYKQFFNLIRMNQTSASNGQGFNEDAPFTEAKNARADERANYRLNVRKRMGFTRLSQIQFGGTQMFGDIELIGITPVYPTDGSVGDVWITQTQKITRDRLIAELGGPEAIRSIVRMVYNTPQNTQTVDILGIRVDLVEIARRIGTTGLFVNNYPDFIRNYLKSLARDDIPKSVWKEGEMAISEHMLREGNLWERQGDEFIRKKRDGTPDDVKFEDNCKFIGDNTRECLDVLTQCLPATDQASYEANCGKLLQFNFAVNPGMATLKEEVQKINPAVAFAILRQLRFGSYLDTEEHDPVQGFRRYKVQSVGSWLEELMTGVQRDACQRPMTAPATNAADFQCGNLRQQLGALADTIIAMAQDDSKRNFFNYLDVLVHWVNANPQVLNPEELMNPKMSGLYPQIKNSYKTYSYVNPYKPAEIRLRGVACGLERLKSNIMNELSGVNAGATISTIANVPLGIEMPLSRHGFASPIPFGGLLPMAGGSGIFETEHEMQNLYQPYGYNLFNDIYKDLLHTMANLVGKDRDIKLGLTDSTRSRIESKLENFRQSEKALIESLKNLVERNKLYQASRGHVNSYIEDPNKYAAILSKHSNLLNLSSAYNRRAVNLIDLFQTIAKTILGKIDETNKGSVGHSGSSYNRPMTMGYHFTKKTQ</sequence>
<accession>A0A6N1NVQ6</accession>
<organism evidence="1">
    <name type="scientific">Tupanvirus soda lake</name>
    <dbReference type="NCBI Taxonomy" id="2126985"/>
    <lineage>
        <taxon>Viruses</taxon>
        <taxon>Varidnaviria</taxon>
        <taxon>Bamfordvirae</taxon>
        <taxon>Nucleocytoviricota</taxon>
        <taxon>Megaviricetes</taxon>
        <taxon>Imitervirales</taxon>
        <taxon>Mimiviridae</taxon>
        <taxon>Megamimivirinae</taxon>
        <taxon>Tupanvirus</taxon>
        <taxon>Tupanvirus salinum</taxon>
    </lineage>
</organism>
<proteinExistence type="predicted"/>
<name>A0A6N1NVQ6_9VIRU</name>
<reference evidence="1" key="1">
    <citation type="submission" date="2017-01" db="EMBL/GenBank/DDBJ databases">
        <authorList>
            <person name="Assis F.L."/>
            <person name="Abrahao J.S."/>
            <person name="Silva L."/>
            <person name="Khalil J.B."/>
            <person name="Rodrigues R."/>
            <person name="Silva L.S."/>
            <person name="Arantes T."/>
            <person name="Boratto P."/>
            <person name="Andrade M."/>
            <person name="Kroon E.G."/>
            <person name="Ribeiro B."/>
            <person name="Bergier I."/>
            <person name="Seligmann H."/>
            <person name="Ghigo E."/>
            <person name="Colson P."/>
            <person name="Levasseur A."/>
            <person name="Raoult D."/>
            <person name="Scola B.L."/>
        </authorList>
    </citation>
    <scope>NUCLEOTIDE SEQUENCE</scope>
    <source>
        <strain evidence="1">Soda lake</strain>
    </source>
</reference>
<dbReference type="RefSeq" id="YP_010782047.1">
    <property type="nucleotide sequence ID" value="NC_075039.1"/>
</dbReference>
<dbReference type="GeneID" id="80518811"/>
<protein>
    <submittedName>
        <fullName evidence="1">Uncharacterized protein</fullName>
    </submittedName>
</protein>
<dbReference type="KEGG" id="vg:80518811"/>